<feature type="region of interest" description="Disordered" evidence="7">
    <location>
        <begin position="333"/>
        <end position="380"/>
    </location>
</feature>
<dbReference type="InterPro" id="IPR000719">
    <property type="entry name" value="Prot_kinase_dom"/>
</dbReference>
<dbReference type="InterPro" id="IPR017441">
    <property type="entry name" value="Protein_kinase_ATP_BS"/>
</dbReference>
<keyword evidence="11" id="KW-1185">Reference proteome</keyword>
<proteinExistence type="predicted"/>
<evidence type="ECO:0000256" key="3">
    <source>
        <dbReference type="ARBA" id="ARBA00022741"/>
    </source>
</evidence>
<accession>A0AAD8P2A2</accession>
<evidence type="ECO:0000256" key="2">
    <source>
        <dbReference type="ARBA" id="ARBA00022679"/>
    </source>
</evidence>
<dbReference type="PROSITE" id="PS00108">
    <property type="entry name" value="PROTEIN_KINASE_ST"/>
    <property type="match status" value="1"/>
</dbReference>
<dbReference type="GO" id="GO:0004674">
    <property type="term" value="F:protein serine/threonine kinase activity"/>
    <property type="evidence" value="ECO:0007669"/>
    <property type="project" value="UniProtKB-KW"/>
</dbReference>
<dbReference type="SMART" id="SM00220">
    <property type="entry name" value="S_TKc"/>
    <property type="match status" value="1"/>
</dbReference>
<keyword evidence="2" id="KW-0808">Transferase</keyword>
<dbReference type="Gene3D" id="1.10.510.10">
    <property type="entry name" value="Transferase(Phosphotransferase) domain 1"/>
    <property type="match status" value="1"/>
</dbReference>
<keyword evidence="5 6" id="KW-0067">ATP-binding</keyword>
<evidence type="ECO:0000259" key="9">
    <source>
        <dbReference type="PROSITE" id="PS50848"/>
    </source>
</evidence>
<dbReference type="SMART" id="SM00234">
    <property type="entry name" value="START"/>
    <property type="match status" value="1"/>
</dbReference>
<evidence type="ECO:0000256" key="5">
    <source>
        <dbReference type="ARBA" id="ARBA00022840"/>
    </source>
</evidence>
<evidence type="ECO:0000313" key="10">
    <source>
        <dbReference type="EMBL" id="KAK1430758.1"/>
    </source>
</evidence>
<dbReference type="GO" id="GO:0009506">
    <property type="term" value="C:plasmodesma"/>
    <property type="evidence" value="ECO:0007669"/>
    <property type="project" value="TreeGrafter"/>
</dbReference>
<evidence type="ECO:0000256" key="1">
    <source>
        <dbReference type="ARBA" id="ARBA00022527"/>
    </source>
</evidence>
<dbReference type="PROSITE" id="PS00107">
    <property type="entry name" value="PROTEIN_KINASE_ATP"/>
    <property type="match status" value="1"/>
</dbReference>
<keyword evidence="1" id="KW-0723">Serine/threonine-protein kinase</keyword>
<dbReference type="SUPFAM" id="SSF55961">
    <property type="entry name" value="Bet v1-like"/>
    <property type="match status" value="1"/>
</dbReference>
<name>A0AAD8P2A2_TARER</name>
<dbReference type="PANTHER" id="PTHR27003:SF338">
    <property type="entry name" value="TYROSINE-PROTEIN KINASE, NON-RECEPTOR JAK_TYK2-RELATED"/>
    <property type="match status" value="1"/>
</dbReference>
<dbReference type="InterPro" id="IPR011009">
    <property type="entry name" value="Kinase-like_dom_sf"/>
</dbReference>
<dbReference type="Gene3D" id="3.30.200.20">
    <property type="entry name" value="Phosphorylase Kinase, domain 1"/>
    <property type="match status" value="1"/>
</dbReference>
<dbReference type="InterPro" id="IPR023393">
    <property type="entry name" value="START-like_dom_sf"/>
</dbReference>
<evidence type="ECO:0000256" key="7">
    <source>
        <dbReference type="SAM" id="MobiDB-lite"/>
    </source>
</evidence>
<dbReference type="Pfam" id="PF01852">
    <property type="entry name" value="START"/>
    <property type="match status" value="1"/>
</dbReference>
<sequence length="645" mass="74030">METFMEEFQHLKIQLDDIKSATNNFDDNKVIGVGGFGKVYGGEISHYKGRSMVAFKRLDRRFGQGDPEFWKEVMMLSRYTHANLISLLGFCDEDGEKILVYEHASNGSFDRHLSSPTFPWIQRLKICLDAARGLSYLHDDKGTQQRVIHRDIKSSNILLDRYWNAKVSDMGLSKIGPANQLHTLLVTNVVGTIGYVDPMYMKLGFLTKESDVYSFGVVLFEVLCGRLCIENSNGMFSCLVHMWKQKYKDKKLDDIIFRDPMQEINPRSLEIFSSIAFQCLHKSRDERPTMSVVVQKLETALDFQINDPPTFKGILFNGGKMHQESLVGINRNKYQSRNMDSGRNASSSDQESKNSTAEDEEDSKPSLTNIGNGPPEYIVDWTQENSNQNNKNQEFSRKYWHLVQHQNGLRIFEEILEVDSLPKSCSRAMKAVGVVEASCEEIFELVMSMDKSRFEWDCSFHYGCLVEEVDSNTEIIYHQLQLDWFPTFVWPRDLCYARYWRRNDDGSYDVLLCSREHGFCGPQPGHVRAHIESGGFKISPLKSGNGRPRSLVQHLMQIDLKGWGVCYAPSFQQHCLQQILKNVAGLREYFAQTGGPIAPKIPNMVSANKSRKFHLTSVFDLDHRSQLMDEFSDEDEDFQISDEEE</sequence>
<dbReference type="SUPFAM" id="SSF56112">
    <property type="entry name" value="Protein kinase-like (PK-like)"/>
    <property type="match status" value="1"/>
</dbReference>
<reference evidence="10" key="1">
    <citation type="journal article" date="2023" name="bioRxiv">
        <title>Improved chromosome-level genome assembly for marigold (Tagetes erecta).</title>
        <authorList>
            <person name="Jiang F."/>
            <person name="Yuan L."/>
            <person name="Wang S."/>
            <person name="Wang H."/>
            <person name="Xu D."/>
            <person name="Wang A."/>
            <person name="Fan W."/>
        </authorList>
    </citation>
    <scope>NUCLEOTIDE SEQUENCE</scope>
    <source>
        <strain evidence="10">WSJ</strain>
        <tissue evidence="10">Leaf</tissue>
    </source>
</reference>
<dbReference type="GO" id="GO:0005886">
    <property type="term" value="C:plasma membrane"/>
    <property type="evidence" value="ECO:0007669"/>
    <property type="project" value="TreeGrafter"/>
</dbReference>
<organism evidence="10 11">
    <name type="scientific">Tagetes erecta</name>
    <name type="common">African marigold</name>
    <dbReference type="NCBI Taxonomy" id="13708"/>
    <lineage>
        <taxon>Eukaryota</taxon>
        <taxon>Viridiplantae</taxon>
        <taxon>Streptophyta</taxon>
        <taxon>Embryophyta</taxon>
        <taxon>Tracheophyta</taxon>
        <taxon>Spermatophyta</taxon>
        <taxon>Magnoliopsida</taxon>
        <taxon>eudicotyledons</taxon>
        <taxon>Gunneridae</taxon>
        <taxon>Pentapetalae</taxon>
        <taxon>asterids</taxon>
        <taxon>campanulids</taxon>
        <taxon>Asterales</taxon>
        <taxon>Asteraceae</taxon>
        <taxon>Asteroideae</taxon>
        <taxon>Heliantheae alliance</taxon>
        <taxon>Tageteae</taxon>
        <taxon>Tagetes</taxon>
    </lineage>
</organism>
<keyword evidence="4" id="KW-0418">Kinase</keyword>
<dbReference type="EMBL" id="JAUHHV010000003">
    <property type="protein sequence ID" value="KAK1430758.1"/>
    <property type="molecule type" value="Genomic_DNA"/>
</dbReference>
<feature type="domain" description="START" evidence="9">
    <location>
        <begin position="400"/>
        <end position="581"/>
    </location>
</feature>
<dbReference type="InterPro" id="IPR001245">
    <property type="entry name" value="Ser-Thr/Tyr_kinase_cat_dom"/>
</dbReference>
<keyword evidence="3 6" id="KW-0547">Nucleotide-binding</keyword>
<feature type="domain" description="Protein kinase" evidence="8">
    <location>
        <begin position="25"/>
        <end position="301"/>
    </location>
</feature>
<feature type="compositionally biased region" description="Polar residues" evidence="7">
    <location>
        <begin position="333"/>
        <end position="355"/>
    </location>
</feature>
<dbReference type="FunFam" id="3.30.200.20:FF:000039">
    <property type="entry name" value="receptor-like protein kinase FERONIA"/>
    <property type="match status" value="1"/>
</dbReference>
<dbReference type="PROSITE" id="PS50848">
    <property type="entry name" value="START"/>
    <property type="match status" value="1"/>
</dbReference>
<dbReference type="Proteomes" id="UP001229421">
    <property type="component" value="Unassembled WGS sequence"/>
</dbReference>
<evidence type="ECO:0000313" key="11">
    <source>
        <dbReference type="Proteomes" id="UP001229421"/>
    </source>
</evidence>
<protein>
    <submittedName>
        <fullName evidence="10">Uncharacterized protein</fullName>
    </submittedName>
</protein>
<dbReference type="AlphaFoldDB" id="A0AAD8P2A2"/>
<dbReference type="Gene3D" id="3.30.530.20">
    <property type="match status" value="1"/>
</dbReference>
<dbReference type="InterPro" id="IPR002913">
    <property type="entry name" value="START_lipid-bd_dom"/>
</dbReference>
<gene>
    <name evidence="10" type="ORF">QVD17_13739</name>
</gene>
<dbReference type="Pfam" id="PF07714">
    <property type="entry name" value="PK_Tyr_Ser-Thr"/>
    <property type="match status" value="1"/>
</dbReference>
<feature type="binding site" evidence="6">
    <location>
        <position position="56"/>
    </location>
    <ligand>
        <name>ATP</name>
        <dbReference type="ChEBI" id="CHEBI:30616"/>
    </ligand>
</feature>
<dbReference type="CDD" id="cd00177">
    <property type="entry name" value="START"/>
    <property type="match status" value="1"/>
</dbReference>
<dbReference type="GO" id="GO:0005524">
    <property type="term" value="F:ATP binding"/>
    <property type="evidence" value="ECO:0007669"/>
    <property type="project" value="UniProtKB-UniRule"/>
</dbReference>
<evidence type="ECO:0000259" key="8">
    <source>
        <dbReference type="PROSITE" id="PS50011"/>
    </source>
</evidence>
<evidence type="ECO:0000256" key="6">
    <source>
        <dbReference type="PROSITE-ProRule" id="PRU10141"/>
    </source>
</evidence>
<comment type="caution">
    <text evidence="10">The sequence shown here is derived from an EMBL/GenBank/DDBJ whole genome shotgun (WGS) entry which is preliminary data.</text>
</comment>
<dbReference type="InterPro" id="IPR045272">
    <property type="entry name" value="ANXUR1/2-like"/>
</dbReference>
<dbReference type="PROSITE" id="PS50011">
    <property type="entry name" value="PROTEIN_KINASE_DOM"/>
    <property type="match status" value="1"/>
</dbReference>
<dbReference type="GO" id="GO:0004714">
    <property type="term" value="F:transmembrane receptor protein tyrosine kinase activity"/>
    <property type="evidence" value="ECO:0007669"/>
    <property type="project" value="InterPro"/>
</dbReference>
<evidence type="ECO:0000256" key="4">
    <source>
        <dbReference type="ARBA" id="ARBA00022777"/>
    </source>
</evidence>
<dbReference type="GO" id="GO:0008289">
    <property type="term" value="F:lipid binding"/>
    <property type="evidence" value="ECO:0007669"/>
    <property type="project" value="InterPro"/>
</dbReference>
<dbReference type="PANTHER" id="PTHR27003">
    <property type="entry name" value="OS07G0166700 PROTEIN"/>
    <property type="match status" value="1"/>
</dbReference>
<dbReference type="InterPro" id="IPR008271">
    <property type="entry name" value="Ser/Thr_kinase_AS"/>
</dbReference>